<dbReference type="EMBL" id="MJEQ01007376">
    <property type="protein sequence ID" value="OIT19432.1"/>
    <property type="molecule type" value="Genomic_DNA"/>
</dbReference>
<organism evidence="3 4">
    <name type="scientific">Nicotiana attenuata</name>
    <name type="common">Coyote tobacco</name>
    <dbReference type="NCBI Taxonomy" id="49451"/>
    <lineage>
        <taxon>Eukaryota</taxon>
        <taxon>Viridiplantae</taxon>
        <taxon>Streptophyta</taxon>
        <taxon>Embryophyta</taxon>
        <taxon>Tracheophyta</taxon>
        <taxon>Spermatophyta</taxon>
        <taxon>Magnoliopsida</taxon>
        <taxon>eudicotyledons</taxon>
        <taxon>Gunneridae</taxon>
        <taxon>Pentapetalae</taxon>
        <taxon>asterids</taxon>
        <taxon>lamiids</taxon>
        <taxon>Solanales</taxon>
        <taxon>Solanaceae</taxon>
        <taxon>Nicotianoideae</taxon>
        <taxon>Nicotianeae</taxon>
        <taxon>Nicotiana</taxon>
    </lineage>
</organism>
<dbReference type="STRING" id="49451.A0A1J6K2T3"/>
<dbReference type="InterPro" id="IPR008889">
    <property type="entry name" value="VQ"/>
</dbReference>
<sequence>MSHAQFYDNHAIKADQAMISNNNNVSPPLKINKNSHLIKKSSSNSLSSSSSSSSLFNGVATITSTTIPHQPRHPIIIHTHPPKVIHTHPRDFMALVQKLTGFSREDDNSSPSHPPLPLPQHPKSEPINEEEDPVSGPESCLGDILRPDKEINYQNNRDINKKCELLANDDNESTSVVTDENSGNCSLGDAQVNSSASCYVPPPPTIFDLPNINDINSGISNYDNLNDPPIFLDSNNAPFPSPNSTDLFFSDQPFCNYTDPFFFMPSNSMRSSFSSSSLENIKELPDF</sequence>
<dbReference type="PANTHER" id="PTHR33143">
    <property type="entry name" value="F16F4.1 PROTEIN-RELATED"/>
    <property type="match status" value="1"/>
</dbReference>
<comment type="caution">
    <text evidence="3">The sequence shown here is derived from an EMBL/GenBank/DDBJ whole genome shotgun (WGS) entry which is preliminary data.</text>
</comment>
<dbReference type="KEGG" id="nau:109221447"/>
<dbReference type="Gramene" id="OIT19432">
    <property type="protein sequence ID" value="OIT19432"/>
    <property type="gene ID" value="A4A49_41286"/>
</dbReference>
<reference evidence="3" key="1">
    <citation type="submission" date="2016-11" db="EMBL/GenBank/DDBJ databases">
        <title>The genome of Nicotiana attenuata.</title>
        <authorList>
            <person name="Xu S."/>
            <person name="Brockmoeller T."/>
            <person name="Gaquerel E."/>
            <person name="Navarro A."/>
            <person name="Kuhl H."/>
            <person name="Gase K."/>
            <person name="Ling Z."/>
            <person name="Zhou W."/>
            <person name="Kreitzer C."/>
            <person name="Stanke M."/>
            <person name="Tang H."/>
            <person name="Lyons E."/>
            <person name="Pandey P."/>
            <person name="Pandey S.P."/>
            <person name="Timmermann B."/>
            <person name="Baldwin I.T."/>
        </authorList>
    </citation>
    <scope>NUCLEOTIDE SEQUENCE [LARGE SCALE GENOMIC DNA]</scope>
    <source>
        <strain evidence="3">UT</strain>
    </source>
</reference>
<dbReference type="PANTHER" id="PTHR33143:SF63">
    <property type="entry name" value="F16F4.1 PROTEIN"/>
    <property type="match status" value="1"/>
</dbReference>
<accession>A0A1J6K2T3</accession>
<dbReference type="GO" id="GO:0005634">
    <property type="term" value="C:nucleus"/>
    <property type="evidence" value="ECO:0007669"/>
    <property type="project" value="TreeGrafter"/>
</dbReference>
<proteinExistence type="predicted"/>
<feature type="domain" description="VQ" evidence="2">
    <location>
        <begin position="79"/>
        <end position="101"/>
    </location>
</feature>
<dbReference type="Pfam" id="PF05678">
    <property type="entry name" value="VQ"/>
    <property type="match status" value="1"/>
</dbReference>
<evidence type="ECO:0000313" key="4">
    <source>
        <dbReference type="Proteomes" id="UP000187609"/>
    </source>
</evidence>
<dbReference type="AlphaFoldDB" id="A0A1J6K2T3"/>
<dbReference type="InterPro" id="IPR039607">
    <property type="entry name" value="VQ_8/17/18/20/21/25"/>
</dbReference>
<gene>
    <name evidence="3" type="ORF">A4A49_41286</name>
</gene>
<evidence type="ECO:0000256" key="1">
    <source>
        <dbReference type="SAM" id="MobiDB-lite"/>
    </source>
</evidence>
<evidence type="ECO:0000259" key="2">
    <source>
        <dbReference type="Pfam" id="PF05678"/>
    </source>
</evidence>
<dbReference type="OrthoDB" id="1107767at2759"/>
<evidence type="ECO:0000313" key="3">
    <source>
        <dbReference type="EMBL" id="OIT19432.1"/>
    </source>
</evidence>
<keyword evidence="4" id="KW-1185">Reference proteome</keyword>
<name>A0A1J6K2T3_NICAT</name>
<dbReference type="Proteomes" id="UP000187609">
    <property type="component" value="Unassembled WGS sequence"/>
</dbReference>
<feature type="region of interest" description="Disordered" evidence="1">
    <location>
        <begin position="103"/>
        <end position="143"/>
    </location>
</feature>
<protein>
    <recommendedName>
        <fullName evidence="2">VQ domain-containing protein</fullName>
    </recommendedName>
</protein>
<dbReference type="OMA" id="QPFANFD"/>